<keyword evidence="3" id="KW-1185">Reference proteome</keyword>
<evidence type="ECO:0000313" key="3">
    <source>
        <dbReference type="Proteomes" id="UP000807469"/>
    </source>
</evidence>
<keyword evidence="1" id="KW-1133">Transmembrane helix</keyword>
<evidence type="ECO:0000313" key="2">
    <source>
        <dbReference type="EMBL" id="KAF9473269.1"/>
    </source>
</evidence>
<name>A0A9P5YPV2_9AGAR</name>
<feature type="non-terminal residue" evidence="2">
    <location>
        <position position="314"/>
    </location>
</feature>
<sequence>MSSIHQTSVNLQAYQSSVSIYILCGSLGVLLWDILDNASSDFYLIFKTHISFTTVVYLGSRMGSLEYAIGCNIFQTAPTGDCSGLEKIAGAFYPISLGLSGFLFFIRLRAVFNDFRSAVAFFFLLWLGLLGSTMIAPLTVHGTVIGDTRYCRDTFPKAVYASILSPLIYDTLVFGAITCRLVMNVHVEMGIKDGFMVAFSGKYLPTFSRGMLKDGQKYYLLSLIFNLMTVVIIFNTSVPVTMRSMWVTPNVVLTNIMACRVYRNTRFSCLEEWEVSTSTSRYKQKRTQIPIFAHTQETTMSTYNDGLADILMIR</sequence>
<dbReference type="AlphaFoldDB" id="A0A9P5YPV2"/>
<reference evidence="2" key="1">
    <citation type="submission" date="2020-11" db="EMBL/GenBank/DDBJ databases">
        <authorList>
            <consortium name="DOE Joint Genome Institute"/>
            <person name="Ahrendt S."/>
            <person name="Riley R."/>
            <person name="Andreopoulos W."/>
            <person name="Labutti K."/>
            <person name="Pangilinan J."/>
            <person name="Ruiz-Duenas F.J."/>
            <person name="Barrasa J.M."/>
            <person name="Sanchez-Garcia M."/>
            <person name="Camarero S."/>
            <person name="Miyauchi S."/>
            <person name="Serrano A."/>
            <person name="Linde D."/>
            <person name="Babiker R."/>
            <person name="Drula E."/>
            <person name="Ayuso-Fernandez I."/>
            <person name="Pacheco R."/>
            <person name="Padilla G."/>
            <person name="Ferreira P."/>
            <person name="Barriuso J."/>
            <person name="Kellner H."/>
            <person name="Castanera R."/>
            <person name="Alfaro M."/>
            <person name="Ramirez L."/>
            <person name="Pisabarro A.G."/>
            <person name="Kuo A."/>
            <person name="Tritt A."/>
            <person name="Lipzen A."/>
            <person name="He G."/>
            <person name="Yan M."/>
            <person name="Ng V."/>
            <person name="Cullen D."/>
            <person name="Martin F."/>
            <person name="Rosso M.-N."/>
            <person name="Henrissat B."/>
            <person name="Hibbett D."/>
            <person name="Martinez A.T."/>
            <person name="Grigoriev I.V."/>
        </authorList>
    </citation>
    <scope>NUCLEOTIDE SEQUENCE</scope>
    <source>
        <strain evidence="2">CIRM-BRFM 674</strain>
    </source>
</reference>
<gene>
    <name evidence="2" type="ORF">BDN70DRAFT_886012</name>
</gene>
<feature type="transmembrane region" description="Helical" evidence="1">
    <location>
        <begin position="218"/>
        <end position="238"/>
    </location>
</feature>
<dbReference type="Proteomes" id="UP000807469">
    <property type="component" value="Unassembled WGS sequence"/>
</dbReference>
<dbReference type="OrthoDB" id="3038990at2759"/>
<organism evidence="2 3">
    <name type="scientific">Pholiota conissans</name>
    <dbReference type="NCBI Taxonomy" id="109636"/>
    <lineage>
        <taxon>Eukaryota</taxon>
        <taxon>Fungi</taxon>
        <taxon>Dikarya</taxon>
        <taxon>Basidiomycota</taxon>
        <taxon>Agaricomycotina</taxon>
        <taxon>Agaricomycetes</taxon>
        <taxon>Agaricomycetidae</taxon>
        <taxon>Agaricales</taxon>
        <taxon>Agaricineae</taxon>
        <taxon>Strophariaceae</taxon>
        <taxon>Pholiota</taxon>
    </lineage>
</organism>
<feature type="transmembrane region" description="Helical" evidence="1">
    <location>
        <begin position="88"/>
        <end position="106"/>
    </location>
</feature>
<protein>
    <submittedName>
        <fullName evidence="2">Uncharacterized protein</fullName>
    </submittedName>
</protein>
<comment type="caution">
    <text evidence="2">The sequence shown here is derived from an EMBL/GenBank/DDBJ whole genome shotgun (WGS) entry which is preliminary data.</text>
</comment>
<keyword evidence="1" id="KW-0472">Membrane</keyword>
<feature type="transmembrane region" description="Helical" evidence="1">
    <location>
        <begin position="18"/>
        <end position="35"/>
    </location>
</feature>
<proteinExistence type="predicted"/>
<feature type="transmembrane region" description="Helical" evidence="1">
    <location>
        <begin position="158"/>
        <end position="182"/>
    </location>
</feature>
<keyword evidence="1" id="KW-0812">Transmembrane</keyword>
<accession>A0A9P5YPV2</accession>
<feature type="transmembrane region" description="Helical" evidence="1">
    <location>
        <begin position="118"/>
        <end position="138"/>
    </location>
</feature>
<evidence type="ECO:0000256" key="1">
    <source>
        <dbReference type="SAM" id="Phobius"/>
    </source>
</evidence>
<dbReference type="EMBL" id="MU155456">
    <property type="protein sequence ID" value="KAF9473269.1"/>
    <property type="molecule type" value="Genomic_DNA"/>
</dbReference>